<dbReference type="SUPFAM" id="SSF56784">
    <property type="entry name" value="HAD-like"/>
    <property type="match status" value="1"/>
</dbReference>
<gene>
    <name evidence="5" type="primary">gph</name>
    <name evidence="5" type="ORF">GCM10007028_17430</name>
</gene>
<reference evidence="5" key="2">
    <citation type="submission" date="2020-09" db="EMBL/GenBank/DDBJ databases">
        <authorList>
            <person name="Sun Q."/>
            <person name="Kim S."/>
        </authorList>
    </citation>
    <scope>NUCLEOTIDE SEQUENCE</scope>
    <source>
        <strain evidence="5">KCTC 12710</strain>
    </source>
</reference>
<accession>A0A918V8W1</accession>
<dbReference type="PANTHER" id="PTHR43434:SF1">
    <property type="entry name" value="PHOSPHOGLYCOLATE PHOSPHATASE"/>
    <property type="match status" value="1"/>
</dbReference>
<dbReference type="GO" id="GO:0006281">
    <property type="term" value="P:DNA repair"/>
    <property type="evidence" value="ECO:0007669"/>
    <property type="project" value="TreeGrafter"/>
</dbReference>
<dbReference type="SFLD" id="SFLDG01129">
    <property type="entry name" value="C1.5:_HAD__Beta-PGM__Phosphata"/>
    <property type="match status" value="1"/>
</dbReference>
<dbReference type="SFLD" id="SFLDS00003">
    <property type="entry name" value="Haloacid_Dehalogenase"/>
    <property type="match status" value="1"/>
</dbReference>
<dbReference type="GO" id="GO:0005829">
    <property type="term" value="C:cytosol"/>
    <property type="evidence" value="ECO:0007669"/>
    <property type="project" value="TreeGrafter"/>
</dbReference>
<comment type="pathway">
    <text evidence="2">Organic acid metabolism; glycolate biosynthesis; glycolate from 2-phosphoglycolate: step 1/1.</text>
</comment>
<dbReference type="InterPro" id="IPR036412">
    <property type="entry name" value="HAD-like_sf"/>
</dbReference>
<proteinExistence type="inferred from homology"/>
<name>A0A918V8W1_9FLAO</name>
<dbReference type="InterPro" id="IPR006439">
    <property type="entry name" value="HAD-SF_hydro_IA"/>
</dbReference>
<dbReference type="InterPro" id="IPR023198">
    <property type="entry name" value="PGP-like_dom2"/>
</dbReference>
<evidence type="ECO:0000256" key="4">
    <source>
        <dbReference type="ARBA" id="ARBA00013078"/>
    </source>
</evidence>
<evidence type="ECO:0000256" key="2">
    <source>
        <dbReference type="ARBA" id="ARBA00004818"/>
    </source>
</evidence>
<dbReference type="Pfam" id="PF13419">
    <property type="entry name" value="HAD_2"/>
    <property type="match status" value="1"/>
</dbReference>
<dbReference type="SFLD" id="SFLDG01135">
    <property type="entry name" value="C1.5.6:_HAD__Beta-PGM__Phospha"/>
    <property type="match status" value="1"/>
</dbReference>
<evidence type="ECO:0000313" key="5">
    <source>
        <dbReference type="EMBL" id="GGZ80594.1"/>
    </source>
</evidence>
<protein>
    <recommendedName>
        <fullName evidence="4">phosphoglycolate phosphatase</fullName>
        <ecNumber evidence="4">3.1.3.18</ecNumber>
    </recommendedName>
</protein>
<dbReference type="PRINTS" id="PR00413">
    <property type="entry name" value="HADHALOGNASE"/>
</dbReference>
<dbReference type="InterPro" id="IPR023214">
    <property type="entry name" value="HAD_sf"/>
</dbReference>
<dbReference type="PANTHER" id="PTHR43434">
    <property type="entry name" value="PHOSPHOGLYCOLATE PHOSPHATASE"/>
    <property type="match status" value="1"/>
</dbReference>
<evidence type="ECO:0000256" key="3">
    <source>
        <dbReference type="ARBA" id="ARBA00006171"/>
    </source>
</evidence>
<reference evidence="5" key="1">
    <citation type="journal article" date="2014" name="Int. J. Syst. Evol. Microbiol.">
        <title>Complete genome sequence of Corynebacterium casei LMG S-19264T (=DSM 44701T), isolated from a smear-ripened cheese.</title>
        <authorList>
            <consortium name="US DOE Joint Genome Institute (JGI-PGF)"/>
            <person name="Walter F."/>
            <person name="Albersmeier A."/>
            <person name="Kalinowski J."/>
            <person name="Ruckert C."/>
        </authorList>
    </citation>
    <scope>NUCLEOTIDE SEQUENCE</scope>
    <source>
        <strain evidence="5">KCTC 12710</strain>
    </source>
</reference>
<dbReference type="PROSITE" id="PS01228">
    <property type="entry name" value="COF_1"/>
    <property type="match status" value="1"/>
</dbReference>
<keyword evidence="6" id="KW-1185">Reference proteome</keyword>
<dbReference type="EMBL" id="BMWZ01000004">
    <property type="protein sequence ID" value="GGZ80594.1"/>
    <property type="molecule type" value="Genomic_DNA"/>
</dbReference>
<comment type="catalytic activity">
    <reaction evidence="1">
        <text>2-phosphoglycolate + H2O = glycolate + phosphate</text>
        <dbReference type="Rhea" id="RHEA:14369"/>
        <dbReference type="ChEBI" id="CHEBI:15377"/>
        <dbReference type="ChEBI" id="CHEBI:29805"/>
        <dbReference type="ChEBI" id="CHEBI:43474"/>
        <dbReference type="ChEBI" id="CHEBI:58033"/>
        <dbReference type="EC" id="3.1.3.18"/>
    </reaction>
</comment>
<dbReference type="Gene3D" id="3.40.50.1000">
    <property type="entry name" value="HAD superfamily/HAD-like"/>
    <property type="match status" value="1"/>
</dbReference>
<evidence type="ECO:0000313" key="6">
    <source>
        <dbReference type="Proteomes" id="UP000636004"/>
    </source>
</evidence>
<dbReference type="InterPro" id="IPR050155">
    <property type="entry name" value="HAD-like_hydrolase_sf"/>
</dbReference>
<dbReference type="GO" id="GO:0008967">
    <property type="term" value="F:phosphoglycolate phosphatase activity"/>
    <property type="evidence" value="ECO:0007669"/>
    <property type="project" value="UniProtKB-EC"/>
</dbReference>
<dbReference type="AlphaFoldDB" id="A0A918V8W1"/>
<organism evidence="5 6">
    <name type="scientific">Algibacter mikhailovii</name>
    <dbReference type="NCBI Taxonomy" id="425498"/>
    <lineage>
        <taxon>Bacteria</taxon>
        <taxon>Pseudomonadati</taxon>
        <taxon>Bacteroidota</taxon>
        <taxon>Flavobacteriia</taxon>
        <taxon>Flavobacteriales</taxon>
        <taxon>Flavobacteriaceae</taxon>
        <taxon>Algibacter</taxon>
    </lineage>
</organism>
<comment type="similarity">
    <text evidence="3">Belongs to the HAD-like hydrolase superfamily. CbbY/CbbZ/Gph/YieH family.</text>
</comment>
<dbReference type="NCBIfam" id="TIGR01549">
    <property type="entry name" value="HAD-SF-IA-v1"/>
    <property type="match status" value="1"/>
</dbReference>
<sequence length="215" mass="23806">MTYKAVIFDLDGTLVNSIEDIADAMNTVLQTYNFPTHDYDTYKTFVGSGVKSLVIKSLPEGERQDNQVKNCHTAMMNIYKNQCTNKTKPYDGIVELLDALKSTDLKMSILSNKADALTKKVVSTLFSDYFNPVLGLKIEAHKKPNPIVALEICATLGLDPEQVIYVGDTGIDIKTAKNANMMAVGVSWGFRNKEELIENGANHILEKPLDLMAIL</sequence>
<dbReference type="InterPro" id="IPR041492">
    <property type="entry name" value="HAD_2"/>
</dbReference>
<dbReference type="FunFam" id="3.40.50.1000:FF:000022">
    <property type="entry name" value="Phosphoglycolate phosphatase"/>
    <property type="match status" value="1"/>
</dbReference>
<evidence type="ECO:0000256" key="1">
    <source>
        <dbReference type="ARBA" id="ARBA00000830"/>
    </source>
</evidence>
<dbReference type="EC" id="3.1.3.18" evidence="4"/>
<dbReference type="RefSeq" id="WP_189360413.1">
    <property type="nucleotide sequence ID" value="NZ_BMWZ01000004.1"/>
</dbReference>
<dbReference type="Gene3D" id="1.10.150.240">
    <property type="entry name" value="Putative phosphatase, domain 2"/>
    <property type="match status" value="1"/>
</dbReference>
<comment type="caution">
    <text evidence="5">The sequence shown here is derived from an EMBL/GenBank/DDBJ whole genome shotgun (WGS) entry which is preliminary data.</text>
</comment>
<dbReference type="Proteomes" id="UP000636004">
    <property type="component" value="Unassembled WGS sequence"/>
</dbReference>